<evidence type="ECO:0000256" key="1">
    <source>
        <dbReference type="SAM" id="MobiDB-lite"/>
    </source>
</evidence>
<reference evidence="2 3" key="1">
    <citation type="submission" date="2017-11" db="EMBL/GenBank/DDBJ databases">
        <title>De novo assembly and phasing of dikaryotic genomes from two isolates of Puccinia coronata f. sp. avenae, the causal agent of oat crown rust.</title>
        <authorList>
            <person name="Miller M.E."/>
            <person name="Zhang Y."/>
            <person name="Omidvar V."/>
            <person name="Sperschneider J."/>
            <person name="Schwessinger B."/>
            <person name="Raley C."/>
            <person name="Palmer J.M."/>
            <person name="Garnica D."/>
            <person name="Upadhyaya N."/>
            <person name="Rathjen J."/>
            <person name="Taylor J.M."/>
            <person name="Park R.F."/>
            <person name="Dodds P.N."/>
            <person name="Hirsch C.D."/>
            <person name="Kianian S.F."/>
            <person name="Figueroa M."/>
        </authorList>
    </citation>
    <scope>NUCLEOTIDE SEQUENCE [LARGE SCALE GENOMIC DNA]</scope>
    <source>
        <strain evidence="2">12NC29</strain>
    </source>
</reference>
<evidence type="ECO:0000313" key="3">
    <source>
        <dbReference type="Proteomes" id="UP000235388"/>
    </source>
</evidence>
<proteinExistence type="predicted"/>
<keyword evidence="3" id="KW-1185">Reference proteome</keyword>
<feature type="region of interest" description="Disordered" evidence="1">
    <location>
        <begin position="63"/>
        <end position="94"/>
    </location>
</feature>
<dbReference type="EMBL" id="PGCJ01000236">
    <property type="protein sequence ID" value="PLW36623.1"/>
    <property type="molecule type" value="Genomic_DNA"/>
</dbReference>
<gene>
    <name evidence="2" type="ORF">PCANC_18266</name>
</gene>
<comment type="caution">
    <text evidence="2">The sequence shown here is derived from an EMBL/GenBank/DDBJ whole genome shotgun (WGS) entry which is preliminary data.</text>
</comment>
<accession>A0A2N5UFV9</accession>
<dbReference type="Proteomes" id="UP000235388">
    <property type="component" value="Unassembled WGS sequence"/>
</dbReference>
<dbReference type="AlphaFoldDB" id="A0A2N5UFV9"/>
<evidence type="ECO:0000313" key="2">
    <source>
        <dbReference type="EMBL" id="PLW36623.1"/>
    </source>
</evidence>
<name>A0A2N5UFV9_9BASI</name>
<sequence>MDKAKIPSKILDYDNDQLRTHIEKDLFKKYRQQIPLPLPHSALRPLLRTFTPLYLPSPPLSLHNTAIPPDQLSSAIPDQGPRVLAVNEDPGSQQ</sequence>
<organism evidence="2 3">
    <name type="scientific">Puccinia coronata f. sp. avenae</name>
    <dbReference type="NCBI Taxonomy" id="200324"/>
    <lineage>
        <taxon>Eukaryota</taxon>
        <taxon>Fungi</taxon>
        <taxon>Dikarya</taxon>
        <taxon>Basidiomycota</taxon>
        <taxon>Pucciniomycotina</taxon>
        <taxon>Pucciniomycetes</taxon>
        <taxon>Pucciniales</taxon>
        <taxon>Pucciniaceae</taxon>
        <taxon>Puccinia</taxon>
    </lineage>
</organism>
<protein>
    <submittedName>
        <fullName evidence="2">Uncharacterized protein</fullName>
    </submittedName>
</protein>